<comment type="caution">
    <text evidence="2">The sequence shown here is derived from an EMBL/GenBank/DDBJ whole genome shotgun (WGS) entry which is preliminary data.</text>
</comment>
<evidence type="ECO:0000313" key="3">
    <source>
        <dbReference type="Proteomes" id="UP000886885"/>
    </source>
</evidence>
<reference evidence="2" key="1">
    <citation type="journal article" date="2020" name="bioRxiv">
        <title>Hybrid origin of Populus tomentosa Carr. identified through genome sequencing and phylogenomic analysis.</title>
        <authorList>
            <person name="An X."/>
            <person name="Gao K."/>
            <person name="Chen Z."/>
            <person name="Li J."/>
            <person name="Yang X."/>
            <person name="Yang X."/>
            <person name="Zhou J."/>
            <person name="Guo T."/>
            <person name="Zhao T."/>
            <person name="Huang S."/>
            <person name="Miao D."/>
            <person name="Khan W.U."/>
            <person name="Rao P."/>
            <person name="Ye M."/>
            <person name="Lei B."/>
            <person name="Liao W."/>
            <person name="Wang J."/>
            <person name="Ji L."/>
            <person name="Li Y."/>
            <person name="Guo B."/>
            <person name="Mustafa N.S."/>
            <person name="Li S."/>
            <person name="Yun Q."/>
            <person name="Keller S.R."/>
            <person name="Mao J."/>
            <person name="Zhang R."/>
            <person name="Strauss S.H."/>
        </authorList>
    </citation>
    <scope>NUCLEOTIDE SEQUENCE</scope>
    <source>
        <strain evidence="2">GM15</strain>
        <tissue evidence="2">Leaf</tissue>
    </source>
</reference>
<dbReference type="EMBL" id="JAAWWB010000020">
    <property type="protein sequence ID" value="KAG6758383.1"/>
    <property type="molecule type" value="Genomic_DNA"/>
</dbReference>
<evidence type="ECO:0000256" key="1">
    <source>
        <dbReference type="SAM" id="Phobius"/>
    </source>
</evidence>
<sequence length="238" mass="27078">MPMESFTSLLNQARPYLLVIWCNVATQPVLDCSTNELKITTATFRVCRVQYSSCHDICNGLHLQEAALSVKGGWDTGKHWRSNATQICSQKGNFCRRQSAPSEHIQDHLKGAVNIRKSRLTFAVERANTAICSIYLDVRLLATFYGERNSKLEQNHLQNLNDLVEYSQETAYYILGLLVKERGSVFLCASNPLSMVMVAILGSFIFKEKLYVGRYVRIKLQHQTICANSQDRRKCTDF</sequence>
<keyword evidence="1" id="KW-0812">Transmembrane</keyword>
<accession>A0A8X7YSY7</accession>
<gene>
    <name evidence="2" type="ORF">POTOM_038728</name>
</gene>
<dbReference type="AlphaFoldDB" id="A0A8X7YSY7"/>
<feature type="transmembrane region" description="Helical" evidence="1">
    <location>
        <begin position="185"/>
        <end position="206"/>
    </location>
</feature>
<protein>
    <submittedName>
        <fullName evidence="2">Uncharacterized protein</fullName>
    </submittedName>
</protein>
<keyword evidence="1" id="KW-1133">Transmembrane helix</keyword>
<proteinExistence type="predicted"/>
<dbReference type="Proteomes" id="UP000886885">
    <property type="component" value="Chromosome 10D"/>
</dbReference>
<keyword evidence="3" id="KW-1185">Reference proteome</keyword>
<organism evidence="2 3">
    <name type="scientific">Populus tomentosa</name>
    <name type="common">Chinese white poplar</name>
    <dbReference type="NCBI Taxonomy" id="118781"/>
    <lineage>
        <taxon>Eukaryota</taxon>
        <taxon>Viridiplantae</taxon>
        <taxon>Streptophyta</taxon>
        <taxon>Embryophyta</taxon>
        <taxon>Tracheophyta</taxon>
        <taxon>Spermatophyta</taxon>
        <taxon>Magnoliopsida</taxon>
        <taxon>eudicotyledons</taxon>
        <taxon>Gunneridae</taxon>
        <taxon>Pentapetalae</taxon>
        <taxon>rosids</taxon>
        <taxon>fabids</taxon>
        <taxon>Malpighiales</taxon>
        <taxon>Salicaceae</taxon>
        <taxon>Saliceae</taxon>
        <taxon>Populus</taxon>
    </lineage>
</organism>
<keyword evidence="1" id="KW-0472">Membrane</keyword>
<dbReference type="OrthoDB" id="1863332at2759"/>
<evidence type="ECO:0000313" key="2">
    <source>
        <dbReference type="EMBL" id="KAG6758383.1"/>
    </source>
</evidence>
<name>A0A8X7YSY7_POPTO</name>